<evidence type="ECO:0000313" key="2">
    <source>
        <dbReference type="EMBL" id="KAK7257168.1"/>
    </source>
</evidence>
<organism evidence="2 3">
    <name type="scientific">Crotalaria pallida</name>
    <name type="common">Smooth rattlebox</name>
    <name type="synonym">Crotalaria striata</name>
    <dbReference type="NCBI Taxonomy" id="3830"/>
    <lineage>
        <taxon>Eukaryota</taxon>
        <taxon>Viridiplantae</taxon>
        <taxon>Streptophyta</taxon>
        <taxon>Embryophyta</taxon>
        <taxon>Tracheophyta</taxon>
        <taxon>Spermatophyta</taxon>
        <taxon>Magnoliopsida</taxon>
        <taxon>eudicotyledons</taxon>
        <taxon>Gunneridae</taxon>
        <taxon>Pentapetalae</taxon>
        <taxon>rosids</taxon>
        <taxon>fabids</taxon>
        <taxon>Fabales</taxon>
        <taxon>Fabaceae</taxon>
        <taxon>Papilionoideae</taxon>
        <taxon>50 kb inversion clade</taxon>
        <taxon>genistoids sensu lato</taxon>
        <taxon>core genistoids</taxon>
        <taxon>Crotalarieae</taxon>
        <taxon>Crotalaria</taxon>
    </lineage>
</organism>
<sequence>MTRDLGHKVLVQYYKHVMDLNFKRVNWVGNICQKFEAVCHEVDNVVNQNAIKYLESQVHSVGDSVQKIYSGVVQELLPLPPLVNSAKYIETQVQSVGGSVQKVYSGVVQQLLPHPPFVNSAKSEAFSVTSENEVSSSVKSVTVVEDNNKKGDEKAPPNNFIESLQDSNAIDLANYQQDGAPIPIKPDLVNQACDETCSDSLEVDDSSISQEEVGDDHTRETSEDERENLHVTIEDIAVENAPQPMNLISVKEKEALEFSICSESYSGSSGGGCGVFIGKKDNLDVCVEPNSCSIVEKSDTSSSTSPVLNSMSLGDKESWKASLFSEPFDVVVKDTHGTPAEVLPGASTVSSERPMTKTEPLSIKSSEISENLYSKSPGSYSFEIETYKNNSGDVAWSVSDSSLVHVYCEPSPLVADQIRKSQCGLASSGYSQSMESNDESLINSEEPILEDIQLNDNAKLEESCVFVDDSELHAVSCRAQKLRSYKKRIQAAFASKKRLAREYEQLAIWYGDTDMEHSQGLSRTLLPFDSRTYVESKNLQGRDASENEWELL</sequence>
<reference evidence="2 3" key="1">
    <citation type="submission" date="2024-01" db="EMBL/GenBank/DDBJ databases">
        <title>The genomes of 5 underutilized Papilionoideae crops provide insights into root nodulation and disease resistanc.</title>
        <authorList>
            <person name="Yuan L."/>
        </authorList>
    </citation>
    <scope>NUCLEOTIDE SEQUENCE [LARGE SCALE GENOMIC DNA]</scope>
    <source>
        <strain evidence="2">ZHUSHIDOU_FW_LH</strain>
        <tissue evidence="2">Leaf</tissue>
    </source>
</reference>
<name>A0AAN9HUZ2_CROPI</name>
<dbReference type="PANTHER" id="PTHR34659">
    <property type="entry name" value="BNAA05G11610D PROTEIN"/>
    <property type="match status" value="1"/>
</dbReference>
<keyword evidence="3" id="KW-1185">Reference proteome</keyword>
<dbReference type="GO" id="GO:0006950">
    <property type="term" value="P:response to stress"/>
    <property type="evidence" value="ECO:0007669"/>
    <property type="project" value="TreeGrafter"/>
</dbReference>
<accession>A0AAN9HUZ2</accession>
<dbReference type="InterPro" id="IPR053273">
    <property type="entry name" value="CST_Regulator"/>
</dbReference>
<comment type="caution">
    <text evidence="2">The sequence shown here is derived from an EMBL/GenBank/DDBJ whole genome shotgun (WGS) entry which is preliminary data.</text>
</comment>
<dbReference type="GO" id="GO:0061908">
    <property type="term" value="C:phagophore"/>
    <property type="evidence" value="ECO:0007669"/>
    <property type="project" value="TreeGrafter"/>
</dbReference>
<protein>
    <submittedName>
        <fullName evidence="2">Uncharacterized protein</fullName>
    </submittedName>
</protein>
<dbReference type="PANTHER" id="PTHR34659:SF1">
    <property type="entry name" value="PROTEIN EGT2"/>
    <property type="match status" value="1"/>
</dbReference>
<evidence type="ECO:0000313" key="3">
    <source>
        <dbReference type="Proteomes" id="UP001372338"/>
    </source>
</evidence>
<feature type="compositionally biased region" description="Basic and acidic residues" evidence="1">
    <location>
        <begin position="215"/>
        <end position="225"/>
    </location>
</feature>
<dbReference type="AlphaFoldDB" id="A0AAN9HUZ2"/>
<evidence type="ECO:0000256" key="1">
    <source>
        <dbReference type="SAM" id="MobiDB-lite"/>
    </source>
</evidence>
<gene>
    <name evidence="2" type="ORF">RIF29_30946</name>
</gene>
<dbReference type="EMBL" id="JAYWIO010000006">
    <property type="protein sequence ID" value="KAK7257168.1"/>
    <property type="molecule type" value="Genomic_DNA"/>
</dbReference>
<dbReference type="Proteomes" id="UP001372338">
    <property type="component" value="Unassembled WGS sequence"/>
</dbReference>
<proteinExistence type="predicted"/>
<feature type="region of interest" description="Disordered" evidence="1">
    <location>
        <begin position="200"/>
        <end position="225"/>
    </location>
</feature>
<dbReference type="GO" id="GO:0005776">
    <property type="term" value="C:autophagosome"/>
    <property type="evidence" value="ECO:0007669"/>
    <property type="project" value="TreeGrafter"/>
</dbReference>